<organism evidence="2">
    <name type="scientific">Octopus bimaculoides</name>
    <name type="common">California two-spotted octopus</name>
    <dbReference type="NCBI Taxonomy" id="37653"/>
    <lineage>
        <taxon>Eukaryota</taxon>
        <taxon>Metazoa</taxon>
        <taxon>Spiralia</taxon>
        <taxon>Lophotrochozoa</taxon>
        <taxon>Mollusca</taxon>
        <taxon>Cephalopoda</taxon>
        <taxon>Coleoidea</taxon>
        <taxon>Octopodiformes</taxon>
        <taxon>Octopoda</taxon>
        <taxon>Incirrata</taxon>
        <taxon>Octopodidae</taxon>
        <taxon>Octopus</taxon>
    </lineage>
</organism>
<protein>
    <submittedName>
        <fullName evidence="2">Uncharacterized protein</fullName>
    </submittedName>
</protein>
<evidence type="ECO:0000313" key="2">
    <source>
        <dbReference type="EMBL" id="KOF91341.1"/>
    </source>
</evidence>
<feature type="region of interest" description="Disordered" evidence="1">
    <location>
        <begin position="1"/>
        <end position="25"/>
    </location>
</feature>
<gene>
    <name evidence="2" type="ORF">OCBIM_22009193mg</name>
</gene>
<sequence>MSYHPESNIPGENSFHTNSQHFNSQHSLTPDTISIMILLFSSTTDPGDFFIYQFISWSHS</sequence>
<accession>A0A0L8HQ31</accession>
<proteinExistence type="predicted"/>
<feature type="compositionally biased region" description="Polar residues" evidence="1">
    <location>
        <begin position="10"/>
        <end position="25"/>
    </location>
</feature>
<name>A0A0L8HQ31_OCTBM</name>
<evidence type="ECO:0000256" key="1">
    <source>
        <dbReference type="SAM" id="MobiDB-lite"/>
    </source>
</evidence>
<reference evidence="2" key="1">
    <citation type="submission" date="2015-07" db="EMBL/GenBank/DDBJ databases">
        <title>MeaNS - Measles Nucleotide Surveillance Program.</title>
        <authorList>
            <person name="Tran T."/>
            <person name="Druce J."/>
        </authorList>
    </citation>
    <scope>NUCLEOTIDE SEQUENCE</scope>
    <source>
        <strain evidence="2">UCB-OBI-ISO-001</strain>
        <tissue evidence="2">Gonad</tissue>
    </source>
</reference>
<dbReference type="EMBL" id="KQ417569">
    <property type="protein sequence ID" value="KOF91341.1"/>
    <property type="molecule type" value="Genomic_DNA"/>
</dbReference>
<dbReference type="AlphaFoldDB" id="A0A0L8HQ31"/>